<dbReference type="InterPro" id="IPR038008">
    <property type="entry name" value="Jag_KH"/>
</dbReference>
<keyword evidence="4 6" id="KW-0143">Chaperone</keyword>
<reference evidence="9" key="1">
    <citation type="submission" date="2020-10" db="EMBL/GenBank/DDBJ databases">
        <authorList>
            <person name="Gilroy R."/>
        </authorList>
    </citation>
    <scope>NUCLEOTIDE SEQUENCE</scope>
    <source>
        <strain evidence="9">ChiGjej3B3-7149</strain>
    </source>
</reference>
<protein>
    <recommendedName>
        <fullName evidence="6">RNA-binding protein KhpB</fullName>
    </recommendedName>
    <alternativeName>
        <fullName evidence="6">RNA-binding protein EloR</fullName>
    </alternativeName>
</protein>
<reference evidence="9" key="2">
    <citation type="journal article" date="2021" name="PeerJ">
        <title>Extensive microbial diversity within the chicken gut microbiome revealed by metagenomics and culture.</title>
        <authorList>
            <person name="Gilroy R."/>
            <person name="Ravi A."/>
            <person name="Getino M."/>
            <person name="Pursley I."/>
            <person name="Horton D.L."/>
            <person name="Alikhan N.F."/>
            <person name="Baker D."/>
            <person name="Gharbi K."/>
            <person name="Hall N."/>
            <person name="Watson M."/>
            <person name="Adriaenssens E.M."/>
            <person name="Foster-Nyarko E."/>
            <person name="Jarju S."/>
            <person name="Secka A."/>
            <person name="Antonio M."/>
            <person name="Oren A."/>
            <person name="Chaudhuri R.R."/>
            <person name="La Ragione R."/>
            <person name="Hildebrand F."/>
            <person name="Pallen M.J."/>
        </authorList>
    </citation>
    <scope>NUCLEOTIDE SEQUENCE</scope>
    <source>
        <strain evidence="9">ChiGjej3B3-7149</strain>
    </source>
</reference>
<dbReference type="Pfam" id="PF01424">
    <property type="entry name" value="R3H"/>
    <property type="match status" value="1"/>
</dbReference>
<dbReference type="GO" id="GO:0008360">
    <property type="term" value="P:regulation of cell shape"/>
    <property type="evidence" value="ECO:0007669"/>
    <property type="project" value="UniProtKB-KW"/>
</dbReference>
<dbReference type="PANTHER" id="PTHR35800">
    <property type="entry name" value="PROTEIN JAG"/>
    <property type="match status" value="1"/>
</dbReference>
<dbReference type="Proteomes" id="UP000824238">
    <property type="component" value="Unassembled WGS sequence"/>
</dbReference>
<name>A0A9D1DM20_9FIRM</name>
<proteinExistence type="inferred from homology"/>
<keyword evidence="2 6" id="KW-0694">RNA-binding</keyword>
<dbReference type="CDD" id="cd02644">
    <property type="entry name" value="R3H_jag"/>
    <property type="match status" value="1"/>
</dbReference>
<feature type="domain" description="R3H" evidence="8">
    <location>
        <begin position="178"/>
        <end position="244"/>
    </location>
</feature>
<evidence type="ECO:0000256" key="4">
    <source>
        <dbReference type="ARBA" id="ARBA00023186"/>
    </source>
</evidence>
<evidence type="ECO:0000256" key="6">
    <source>
        <dbReference type="HAMAP-Rule" id="MF_00867"/>
    </source>
</evidence>
<accession>A0A9D1DM20</accession>
<dbReference type="InterPro" id="IPR001374">
    <property type="entry name" value="R3H_dom"/>
</dbReference>
<dbReference type="InterPro" id="IPR034079">
    <property type="entry name" value="R3H_KhpB"/>
</dbReference>
<dbReference type="InterPro" id="IPR015946">
    <property type="entry name" value="KH_dom-like_a/b"/>
</dbReference>
<dbReference type="InterPro" id="IPR032782">
    <property type="entry name" value="KhpB_N"/>
</dbReference>
<comment type="function">
    <text evidence="6">A probable RNA chaperone. Forms a complex with KhpA which binds to cellular RNA and controls its expression. Plays a role in peptidoglycan (PG) homeostasis and cell length regulation.</text>
</comment>
<evidence type="ECO:0000256" key="3">
    <source>
        <dbReference type="ARBA" id="ARBA00022960"/>
    </source>
</evidence>
<comment type="subunit">
    <text evidence="6">Forms a complex with KhpA.</text>
</comment>
<dbReference type="HAMAP" id="MF_00867">
    <property type="entry name" value="KhpB"/>
    <property type="match status" value="1"/>
</dbReference>
<comment type="domain">
    <text evidence="6">Has an N-terminal Jag-N domain and 2 RNA-binding domains (KH and R3H).</text>
</comment>
<dbReference type="SUPFAM" id="SSF82708">
    <property type="entry name" value="R3H domain"/>
    <property type="match status" value="1"/>
</dbReference>
<keyword evidence="5 6" id="KW-0961">Cell wall biogenesis/degradation</keyword>
<dbReference type="SMART" id="SM01245">
    <property type="entry name" value="Jag_N"/>
    <property type="match status" value="1"/>
</dbReference>
<feature type="compositionally biased region" description="Low complexity" evidence="7">
    <location>
        <begin position="82"/>
        <end position="91"/>
    </location>
</feature>
<dbReference type="GO" id="GO:0003723">
    <property type="term" value="F:RNA binding"/>
    <property type="evidence" value="ECO:0007669"/>
    <property type="project" value="UniProtKB-UniRule"/>
</dbReference>
<dbReference type="CDD" id="cd02414">
    <property type="entry name" value="KH-II_Jag"/>
    <property type="match status" value="1"/>
</dbReference>
<dbReference type="AlphaFoldDB" id="A0A9D1DM20"/>
<comment type="subcellular location">
    <subcellularLocation>
        <location evidence="6">Cytoplasm</location>
    </subcellularLocation>
</comment>
<comment type="similarity">
    <text evidence="6">Belongs to the KhpB RNA-binding protein family.</text>
</comment>
<feature type="region of interest" description="Disordered" evidence="7">
    <location>
        <begin position="225"/>
        <end position="258"/>
    </location>
</feature>
<comment type="caution">
    <text evidence="6">Lacks conserved residue(s) required for the propagation of feature annotation.</text>
</comment>
<dbReference type="GO" id="GO:0009252">
    <property type="term" value="P:peptidoglycan biosynthetic process"/>
    <property type="evidence" value="ECO:0007669"/>
    <property type="project" value="UniProtKB-UniRule"/>
</dbReference>
<evidence type="ECO:0000259" key="8">
    <source>
        <dbReference type="PROSITE" id="PS51061"/>
    </source>
</evidence>
<evidence type="ECO:0000313" key="9">
    <source>
        <dbReference type="EMBL" id="HIR55316.1"/>
    </source>
</evidence>
<dbReference type="InterPro" id="IPR039247">
    <property type="entry name" value="KhpB"/>
</dbReference>
<dbReference type="EMBL" id="DVHH01000168">
    <property type="protein sequence ID" value="HIR55316.1"/>
    <property type="molecule type" value="Genomic_DNA"/>
</dbReference>
<dbReference type="GO" id="GO:0005737">
    <property type="term" value="C:cytoplasm"/>
    <property type="evidence" value="ECO:0007669"/>
    <property type="project" value="UniProtKB-SubCell"/>
</dbReference>
<dbReference type="GO" id="GO:0071555">
    <property type="term" value="P:cell wall organization"/>
    <property type="evidence" value="ECO:0007669"/>
    <property type="project" value="UniProtKB-KW"/>
</dbReference>
<evidence type="ECO:0000256" key="2">
    <source>
        <dbReference type="ARBA" id="ARBA00022884"/>
    </source>
</evidence>
<evidence type="ECO:0000313" key="10">
    <source>
        <dbReference type="Proteomes" id="UP000824238"/>
    </source>
</evidence>
<dbReference type="Pfam" id="PF14804">
    <property type="entry name" value="Jag_N"/>
    <property type="match status" value="1"/>
</dbReference>
<comment type="caution">
    <text evidence="9">The sequence shown here is derived from an EMBL/GenBank/DDBJ whole genome shotgun (WGS) entry which is preliminary data.</text>
</comment>
<dbReference type="SMART" id="SM00393">
    <property type="entry name" value="R3H"/>
    <property type="match status" value="1"/>
</dbReference>
<dbReference type="InterPro" id="IPR036867">
    <property type="entry name" value="R3H_dom_sf"/>
</dbReference>
<dbReference type="PANTHER" id="PTHR35800:SF1">
    <property type="entry name" value="RNA-BINDING PROTEIN KHPB"/>
    <property type="match status" value="1"/>
</dbReference>
<gene>
    <name evidence="6" type="primary">khpB</name>
    <name evidence="6" type="synonym">eloR</name>
    <name evidence="9" type="ORF">IAD36_06985</name>
</gene>
<dbReference type="InterPro" id="IPR038247">
    <property type="entry name" value="Jag_N_dom_sf"/>
</dbReference>
<dbReference type="Gene3D" id="3.30.1370.50">
    <property type="entry name" value="R3H-like domain"/>
    <property type="match status" value="1"/>
</dbReference>
<dbReference type="Gene3D" id="3.30.300.20">
    <property type="match status" value="1"/>
</dbReference>
<feature type="region of interest" description="Disordered" evidence="7">
    <location>
        <begin position="58"/>
        <end position="93"/>
    </location>
</feature>
<evidence type="ECO:0000256" key="5">
    <source>
        <dbReference type="ARBA" id="ARBA00023316"/>
    </source>
</evidence>
<sequence length="258" mass="28435">MKKYLEKSGKTEDEALAAALRELGLDRDDVSVEIIERAKSGFLGIGACPAVVRVEYEAPDEEPAVEESAPVSEPETPKPAEAPKAAASAEPKYAEGVKAETEKFLRGLLERMGVKAEIEITDRENGGILVNLSGPGMGAVIGRRGETLDAIQHLTNYAVNRGSDKRCHISVDAESYRAKREESLVHLAEKMAAKVVKYKRSMALEPMNSYERHVIHTALQNFEGVSTSSTGTEPNRRVVVSYERPKQEDNRPRSREWS</sequence>
<keyword evidence="3 6" id="KW-0133">Cell shape</keyword>
<organism evidence="9 10">
    <name type="scientific">Candidatus Scatomorpha intestinigallinarum</name>
    <dbReference type="NCBI Taxonomy" id="2840923"/>
    <lineage>
        <taxon>Bacteria</taxon>
        <taxon>Bacillati</taxon>
        <taxon>Bacillota</taxon>
        <taxon>Clostridia</taxon>
        <taxon>Eubacteriales</taxon>
        <taxon>Candidatus Scatomorpha</taxon>
    </lineage>
</organism>
<keyword evidence="1 6" id="KW-0963">Cytoplasm</keyword>
<dbReference type="NCBIfam" id="NF041568">
    <property type="entry name" value="Jag_EloR"/>
    <property type="match status" value="1"/>
</dbReference>
<dbReference type="Gene3D" id="3.30.30.80">
    <property type="entry name" value="probable RNA-binding protein from clostridium symbiosum atcc 14940"/>
    <property type="match status" value="1"/>
</dbReference>
<evidence type="ECO:0000256" key="1">
    <source>
        <dbReference type="ARBA" id="ARBA00022490"/>
    </source>
</evidence>
<dbReference type="PROSITE" id="PS51061">
    <property type="entry name" value="R3H"/>
    <property type="match status" value="1"/>
</dbReference>
<feature type="compositionally biased region" description="Basic and acidic residues" evidence="7">
    <location>
        <begin position="243"/>
        <end position="258"/>
    </location>
</feature>
<evidence type="ECO:0000256" key="7">
    <source>
        <dbReference type="SAM" id="MobiDB-lite"/>
    </source>
</evidence>
<dbReference type="Pfam" id="PF13083">
    <property type="entry name" value="KH_KhpA-B"/>
    <property type="match status" value="1"/>
</dbReference>